<keyword evidence="2" id="KW-0333">Golgi apparatus</keyword>
<feature type="coiled-coil region" evidence="4">
    <location>
        <begin position="36"/>
        <end position="376"/>
    </location>
</feature>
<comment type="caution">
    <text evidence="6">The sequence shown here is derived from an EMBL/GenBank/DDBJ whole genome shotgun (WGS) entry which is preliminary data.</text>
</comment>
<evidence type="ECO:0000256" key="4">
    <source>
        <dbReference type="SAM" id="Coils"/>
    </source>
</evidence>
<dbReference type="GO" id="GO:0006888">
    <property type="term" value="P:endoplasmic reticulum to Golgi vesicle-mediated transport"/>
    <property type="evidence" value="ECO:0007669"/>
    <property type="project" value="TreeGrafter"/>
</dbReference>
<feature type="compositionally biased region" description="Basic and acidic residues" evidence="5">
    <location>
        <begin position="490"/>
        <end position="511"/>
    </location>
</feature>
<keyword evidence="3 4" id="KW-0175">Coiled coil</keyword>
<dbReference type="Proteomes" id="UP000747542">
    <property type="component" value="Unassembled WGS sequence"/>
</dbReference>
<dbReference type="Gene3D" id="1.10.287.1490">
    <property type="match status" value="1"/>
</dbReference>
<feature type="region of interest" description="Disordered" evidence="5">
    <location>
        <begin position="1439"/>
        <end position="1525"/>
    </location>
</feature>
<keyword evidence="6" id="KW-0675">Receptor</keyword>
<feature type="coiled-coil region" evidence="4">
    <location>
        <begin position="734"/>
        <end position="870"/>
    </location>
</feature>
<dbReference type="PANTHER" id="PTHR18921">
    <property type="entry name" value="MYOSIN HEAVY CHAIN - RELATED"/>
    <property type="match status" value="1"/>
</dbReference>
<feature type="coiled-coil region" evidence="4">
    <location>
        <begin position="513"/>
        <end position="617"/>
    </location>
</feature>
<name>A0A8J5MKB5_HOMAM</name>
<feature type="region of interest" description="Disordered" evidence="5">
    <location>
        <begin position="454"/>
        <end position="511"/>
    </location>
</feature>
<organism evidence="6 7">
    <name type="scientific">Homarus americanus</name>
    <name type="common">American lobster</name>
    <dbReference type="NCBI Taxonomy" id="6706"/>
    <lineage>
        <taxon>Eukaryota</taxon>
        <taxon>Metazoa</taxon>
        <taxon>Ecdysozoa</taxon>
        <taxon>Arthropoda</taxon>
        <taxon>Crustacea</taxon>
        <taxon>Multicrustacea</taxon>
        <taxon>Malacostraca</taxon>
        <taxon>Eumalacostraca</taxon>
        <taxon>Eucarida</taxon>
        <taxon>Decapoda</taxon>
        <taxon>Pleocyemata</taxon>
        <taxon>Astacidea</taxon>
        <taxon>Nephropoidea</taxon>
        <taxon>Nephropidae</taxon>
        <taxon>Homarus</taxon>
    </lineage>
</organism>
<gene>
    <name evidence="6" type="primary">TRIP11-L</name>
    <name evidence="6" type="ORF">Hamer_G017574</name>
</gene>
<evidence type="ECO:0000256" key="5">
    <source>
        <dbReference type="SAM" id="MobiDB-lite"/>
    </source>
</evidence>
<reference evidence="6" key="1">
    <citation type="journal article" date="2021" name="Sci. Adv.">
        <title>The American lobster genome reveals insights on longevity, neural, and immune adaptations.</title>
        <authorList>
            <person name="Polinski J.M."/>
            <person name="Zimin A.V."/>
            <person name="Clark K.F."/>
            <person name="Kohn A.B."/>
            <person name="Sadowski N."/>
            <person name="Timp W."/>
            <person name="Ptitsyn A."/>
            <person name="Khanna P."/>
            <person name="Romanova D.Y."/>
            <person name="Williams P."/>
            <person name="Greenwood S.J."/>
            <person name="Moroz L.L."/>
            <person name="Walt D.R."/>
            <person name="Bodnar A.G."/>
        </authorList>
    </citation>
    <scope>NUCLEOTIDE SEQUENCE</scope>
    <source>
        <strain evidence="6">GMGI-L3</strain>
    </source>
</reference>
<sequence>MTLTNERQRRSDDGLSEQASVTAAENGSDSPCTEQWKQLERHNTHLQNSLHELQKELGETKQKAESVRELEKRLSTLSEECTALRTENEQNDKNLEELDSQYQAAIEIILKKKNDLQEEARVMKKTHDQLTQLVAQLQEDQAKQEQEAQRLQVELLKFQENEETSRVTCNEHLEQLNNLKAQLSDKCTSLSHLEAQVQQLYQEKQSYKSEDKYEELCQCNAQLKTTLEKVEAELQQVRLSEANLKETRDATAAENASLTEQLESQREEKSKLTVSATERKAIHDAKKEDMIQKKELEEKLATIETAKNNLEQELHNNHRALEDAKARSGMLESELQAKVQEITMFNTTIAELEAKIKHMETDIQDHQKSKREEMEEVNKGLVHDTQEGPKTVKAGVHRLAELLRESVWQRDTLEHHVSTITQELREKNEQLNEGEATRTELERECEDLRDQLEEIQKGIRPPPEGSSRGLPTIEEETEGGAEGDADVEQVEERQTVKAYERSASAERDRSSEIEAFQVQVEALSEARRNLETEVSNLRAEREALQGRLREAEGRTGNLANLETEAAALRNQKKALEMRLASLTQQLDLETVTLQDERDTLKDQVDNLHEKLECLRMEMSLSKHERESIGQQLLNQYQVVENRDATIRVLEGELDGLRDKLRESFGAASSSSDSILHHQEKAAKLQEELDAIKSQLIFKEDKIDALSQVLEDVGQIFQIDVTNIDNVHKQIRDKYLSSENSLEEKDQRIEELSNTNRDLHLELDLCKKHNSEIGTEYATKITEKEKELNSVKEQLEKNETEVFHFREKVAEFSGELNNKEQSAMAMQDELNTVKVEKNGALSMLNQRTEELANMNEEYSRLQNEFSSEKELVLHLKQEIEELKVSQGHQLTEQMGMNDIVREKDNELKEKDAKLSSLLQQIDQLEKEKTELLTKERENKSLASDNQNLNKQEQALRNENSQLLQDKNSLLEEKEKWSREIQEVEGAKSVAQQQLTSLQSERDHMIAAITQKHQESVSYHTEIQRLTQVLNQTTQQSTEENNTLSSQLHESEALLTETRGIVLKLREELDAMKLTQSELQKNAADGIVQKTELSNIREKEGRLATECERLRQHLVAVEESYTAEAIKAEERESTLRSTLTKMEEKLNNHSNFYNSANQRASVQVETLHEQVREMTAKRDDAVLRLQTAEENAEQYQQSLATLQQVLQDFQKNQVREIAEATERTRRQLEEEKEISSSFMAQANSLKTQLAEAQGGLAAASRLGEQLTKKEQMIVALKAQVSSQEEVARKARDEVMCLKSSSEAKVEKLNRLIFPLDKKVYHSIVENSALLIPPDKRQEVLRIIAEVLNFSGEERARTGLDMQGTSWLTSIANFLAPPASNVRVTSKVDVLDHTDESNPRPQARLPAVLMAQQTTEKAEKKAQAKAQAANKMNPFISIGEASASANESGSRNSSPLLAAASTPPTLPTITPLEPTSPSPLIAPTSVTPSTVMTTSGFPTPVSTNKYLSNLLTSEPGGKADENANKQPS</sequence>
<feature type="coiled-coil region" evidence="4">
    <location>
        <begin position="674"/>
        <end position="701"/>
    </location>
</feature>
<dbReference type="GO" id="GO:0005794">
    <property type="term" value="C:Golgi apparatus"/>
    <property type="evidence" value="ECO:0007669"/>
    <property type="project" value="UniProtKB-SubCell"/>
</dbReference>
<feature type="compositionally biased region" description="Low complexity" evidence="5">
    <location>
        <begin position="1439"/>
        <end position="1492"/>
    </location>
</feature>
<accession>A0A8J5MKB5</accession>
<feature type="compositionally biased region" description="Polar residues" evidence="5">
    <location>
        <begin position="1493"/>
        <end position="1509"/>
    </location>
</feature>
<feature type="region of interest" description="Disordered" evidence="5">
    <location>
        <begin position="1"/>
        <end position="33"/>
    </location>
</feature>
<feature type="coiled-coil region" evidence="4">
    <location>
        <begin position="899"/>
        <end position="999"/>
    </location>
</feature>
<evidence type="ECO:0000256" key="3">
    <source>
        <dbReference type="ARBA" id="ARBA00023054"/>
    </source>
</evidence>
<feature type="compositionally biased region" description="Acidic residues" evidence="5">
    <location>
        <begin position="473"/>
        <end position="489"/>
    </location>
</feature>
<dbReference type="PANTHER" id="PTHR18921:SF2">
    <property type="entry name" value="THYROID RECEPTOR-INTERACTING PROTEIN 11"/>
    <property type="match status" value="1"/>
</dbReference>
<evidence type="ECO:0000313" key="7">
    <source>
        <dbReference type="Proteomes" id="UP000747542"/>
    </source>
</evidence>
<feature type="compositionally biased region" description="Polar residues" evidence="5">
    <location>
        <begin position="17"/>
        <end position="33"/>
    </location>
</feature>
<dbReference type="GO" id="GO:0031267">
    <property type="term" value="F:small GTPase binding"/>
    <property type="evidence" value="ECO:0007669"/>
    <property type="project" value="TreeGrafter"/>
</dbReference>
<feature type="compositionally biased region" description="Basic and acidic residues" evidence="5">
    <location>
        <begin position="1514"/>
        <end position="1525"/>
    </location>
</feature>
<feature type="compositionally biased region" description="Basic and acidic residues" evidence="5">
    <location>
        <begin position="1"/>
        <end position="13"/>
    </location>
</feature>
<feature type="coiled-coil region" evidence="4">
    <location>
        <begin position="1155"/>
        <end position="1229"/>
    </location>
</feature>
<evidence type="ECO:0000256" key="1">
    <source>
        <dbReference type="ARBA" id="ARBA00004555"/>
    </source>
</evidence>
<proteinExistence type="predicted"/>
<comment type="subcellular location">
    <subcellularLocation>
        <location evidence="1">Golgi apparatus</location>
    </subcellularLocation>
</comment>
<evidence type="ECO:0000256" key="2">
    <source>
        <dbReference type="ARBA" id="ARBA00023034"/>
    </source>
</evidence>
<protein>
    <submittedName>
        <fullName evidence="6">Thyroid receptor-interacting protein 11-like</fullName>
    </submittedName>
</protein>
<dbReference type="EMBL" id="JAHLQT010044465">
    <property type="protein sequence ID" value="KAG7154370.1"/>
    <property type="molecule type" value="Genomic_DNA"/>
</dbReference>
<evidence type="ECO:0000313" key="6">
    <source>
        <dbReference type="EMBL" id="KAG7154370.1"/>
    </source>
</evidence>
<dbReference type="GO" id="GO:0007030">
    <property type="term" value="P:Golgi organization"/>
    <property type="evidence" value="ECO:0007669"/>
    <property type="project" value="TreeGrafter"/>
</dbReference>
<keyword evidence="7" id="KW-1185">Reference proteome</keyword>